<organism evidence="4 5">
    <name type="scientific">Dactylosporangium matsuzakiense</name>
    <dbReference type="NCBI Taxonomy" id="53360"/>
    <lineage>
        <taxon>Bacteria</taxon>
        <taxon>Bacillati</taxon>
        <taxon>Actinomycetota</taxon>
        <taxon>Actinomycetes</taxon>
        <taxon>Micromonosporales</taxon>
        <taxon>Micromonosporaceae</taxon>
        <taxon>Dactylosporangium</taxon>
    </lineage>
</organism>
<evidence type="ECO:0000256" key="1">
    <source>
        <dbReference type="ARBA" id="ARBA00022737"/>
    </source>
</evidence>
<reference evidence="4" key="2">
    <citation type="submission" date="2023-01" db="EMBL/GenBank/DDBJ databases">
        <authorList>
            <person name="Sun Q."/>
            <person name="Evtushenko L."/>
        </authorList>
    </citation>
    <scope>NUCLEOTIDE SEQUENCE</scope>
    <source>
        <strain evidence="4">VKM Ac-1321</strain>
    </source>
</reference>
<dbReference type="Gene3D" id="2.180.10.10">
    <property type="entry name" value="RHS repeat-associated core"/>
    <property type="match status" value="1"/>
</dbReference>
<dbReference type="NCBIfam" id="TIGR01643">
    <property type="entry name" value="YD_repeat_2x"/>
    <property type="match status" value="1"/>
</dbReference>
<dbReference type="InterPro" id="IPR022385">
    <property type="entry name" value="Rhs_assc_core"/>
</dbReference>
<dbReference type="InterPro" id="IPR050708">
    <property type="entry name" value="T6SS_VgrG/RHS"/>
</dbReference>
<evidence type="ECO:0000256" key="2">
    <source>
        <dbReference type="SAM" id="MobiDB-lite"/>
    </source>
</evidence>
<sequence length="946" mass="101671">MGRPIYTSVYANDVLKWQTSTLYDGEKTTVYPPDGGSTTTTADVAGRALSVARIPNIGAGGSAEVTSYTYDRVGRTTSITDPAGNQATFTYDRDGQLLTSTDPDHGTTTNTYDAGGRLASNLDAKNQKTSYRYDNLNRLVERWSGDVNIGTRQASYAWDSLAKGQLTSSTRYVGSDAYTVAVTGYTDAYLPTGQTWSIPMIRGPLAGTYTTNYTYDVAGNLSSRSYPAGGGLPAETVSYGYTRLGSPTTTSGLDHYVTASAYSNLNEIAQRVYGDPGAAQLTRQYTYEPATGRLANIKSLLPDQGNPGRFLTAQNDNYAYSPTGDVTKIVDGTDSQAQCYRYDSQHRLTDAWTAIDSCAANPTAAAIAGSGKYPYWDSYTFDSASRRTQDVHRASTATPITRTYTYPAAGATRTHAATSVAYTGATTRTDTMAYDPAGNTATRTINGVGTDFTFDNEGNFSGAIVHASGGDQTTNHLYDADGNLLIRTEPTGSTLYAAGQEYKAIGGTVTTTRYYTSGTATVCARTATSRKWLAADHQASASISVDTTSGAVQRRWYTSYGDDRAGQGTWPTDRGFLNKQLNPSTALIDLGAREYDPSLGTFLSPDPLQDPAHPTTFNAYAYANHSPITYSDPSGLRSCSGEADCNPGGAKFGDPDYEYCEGNPSCESGRTPPNLDRPVACKRNCGPSPKERARQQQERERQKAEAAAAAAKKILVDAALELGKVTADVLGITDAFNCFVNGDLGGCAQTALTVAASLVGGLAGKLVAKYWNRIDDAIRLVGRVKQLLGDLVTGVKDWLRESKAAKRLEETADAAETNWVDIDVNELTLSGKVASHTREFTRKGTPARPFNESRLTMQEIMRGSTPRPDPGGVPGGLRWDRPGALNGKEVPGNWLLTQEQKLYCTITSSQGRKCICMSSRDRRSRGAWTIARTNIASASRSRRHPL</sequence>
<evidence type="ECO:0000313" key="5">
    <source>
        <dbReference type="Proteomes" id="UP001143480"/>
    </source>
</evidence>
<dbReference type="PANTHER" id="PTHR32305:SF17">
    <property type="entry name" value="TRNA NUCLEASE WAPA"/>
    <property type="match status" value="1"/>
</dbReference>
<accession>A0A9W6NR84</accession>
<dbReference type="Pfam" id="PF05593">
    <property type="entry name" value="RHS_repeat"/>
    <property type="match status" value="1"/>
</dbReference>
<keyword evidence="5" id="KW-1185">Reference proteome</keyword>
<name>A0A9W6NR84_9ACTN</name>
<dbReference type="PANTHER" id="PTHR32305">
    <property type="match status" value="1"/>
</dbReference>
<keyword evidence="1" id="KW-0677">Repeat</keyword>
<dbReference type="Pfam" id="PF25023">
    <property type="entry name" value="TEN_YD-shell"/>
    <property type="match status" value="1"/>
</dbReference>
<dbReference type="NCBIfam" id="TIGR03696">
    <property type="entry name" value="Rhs_assc_core"/>
    <property type="match status" value="1"/>
</dbReference>
<dbReference type="Proteomes" id="UP001143480">
    <property type="component" value="Unassembled WGS sequence"/>
</dbReference>
<dbReference type="InterPro" id="IPR056823">
    <property type="entry name" value="TEN-like_YD-shell"/>
</dbReference>
<reference evidence="4" key="1">
    <citation type="journal article" date="2014" name="Int. J. Syst. Evol. Microbiol.">
        <title>Complete genome sequence of Corynebacterium casei LMG S-19264T (=DSM 44701T), isolated from a smear-ripened cheese.</title>
        <authorList>
            <consortium name="US DOE Joint Genome Institute (JGI-PGF)"/>
            <person name="Walter F."/>
            <person name="Albersmeier A."/>
            <person name="Kalinowski J."/>
            <person name="Ruckert C."/>
        </authorList>
    </citation>
    <scope>NUCLEOTIDE SEQUENCE</scope>
    <source>
        <strain evidence="4">VKM Ac-1321</strain>
    </source>
</reference>
<feature type="region of interest" description="Disordered" evidence="2">
    <location>
        <begin position="663"/>
        <end position="700"/>
    </location>
</feature>
<gene>
    <name evidence="4" type="ORF">GCM10017581_076700</name>
</gene>
<dbReference type="AlphaFoldDB" id="A0A9W6NR84"/>
<dbReference type="InterPro" id="IPR006530">
    <property type="entry name" value="YD"/>
</dbReference>
<evidence type="ECO:0000313" key="4">
    <source>
        <dbReference type="EMBL" id="GLL05922.1"/>
    </source>
</evidence>
<dbReference type="InterPro" id="IPR031325">
    <property type="entry name" value="RHS_repeat"/>
</dbReference>
<protein>
    <recommendedName>
        <fullName evidence="3">Teneurin-like YD-shell domain-containing protein</fullName>
    </recommendedName>
</protein>
<comment type="caution">
    <text evidence="4">The sequence shown here is derived from an EMBL/GenBank/DDBJ whole genome shotgun (WGS) entry which is preliminary data.</text>
</comment>
<feature type="compositionally biased region" description="Basic and acidic residues" evidence="2">
    <location>
        <begin position="689"/>
        <end position="700"/>
    </location>
</feature>
<feature type="domain" description="Teneurin-like YD-shell" evidence="3">
    <location>
        <begin position="398"/>
        <end position="628"/>
    </location>
</feature>
<evidence type="ECO:0000259" key="3">
    <source>
        <dbReference type="Pfam" id="PF25023"/>
    </source>
</evidence>
<proteinExistence type="predicted"/>
<dbReference type="EMBL" id="BSFP01000065">
    <property type="protein sequence ID" value="GLL05922.1"/>
    <property type="molecule type" value="Genomic_DNA"/>
</dbReference>